<gene>
    <name evidence="2" type="ORF">J7561_01755</name>
</gene>
<keyword evidence="1" id="KW-1133">Transmembrane helix</keyword>
<proteinExistence type="predicted"/>
<reference evidence="2" key="1">
    <citation type="submission" date="2021-03" db="EMBL/GenBank/DDBJ databases">
        <title>Identification and antibiotic profiling of Wohlfahrtiimonas chitiniclastica, an underestimated human pathogen.</title>
        <authorList>
            <person name="Kopf A."/>
            <person name="Bunk B."/>
            <person name="Coldewey S."/>
            <person name="Gunzer F."/>
            <person name="Riedel T."/>
            <person name="Schroettner P."/>
        </authorList>
    </citation>
    <scope>NUCLEOTIDE SEQUENCE</scope>
    <source>
        <strain evidence="2">DSM 100917</strain>
    </source>
</reference>
<accession>A0AB35BY22</accession>
<dbReference type="RefSeq" id="WP_213403321.1">
    <property type="nucleotide sequence ID" value="NZ_JAGIBT010000001.1"/>
</dbReference>
<evidence type="ECO:0000256" key="1">
    <source>
        <dbReference type="SAM" id="Phobius"/>
    </source>
</evidence>
<sequence length="371" mass="41440">MSYQESDLPFQRKTHIIEVTSVDTQDGPILRQEEIDFSEALVKGAKTTAKRMLFHTKAFLGGITAQVLKLFIPSSIDPFYGATFLCSYLGILSLFPLRKNHTATLLGLIVALATVLGGLWPVALLFGGLTTTIIDLFDKETRNTGFWFTIPLSLLALAFASIHMPESIFSAMPIWIYGIIAMAIGLGVLKPKALKHLANLALMNEDEKRSYLESIELQAAAKIAKANAEKEERSYAIFARHIEMLRLIEEHTTQLPNDLSIVVESIGTESVDILKIMQRDPRDVIAGGQFLNRYLPLIHQSLVRYSTIKSLHDAQSIEMDIDAKTLQSLRGIQQAFVQIKKQLADNDVDDLKVDLNVMDKLIRAQGFEIKE</sequence>
<feature type="transmembrane region" description="Helical" evidence="1">
    <location>
        <begin position="103"/>
        <end position="133"/>
    </location>
</feature>
<feature type="transmembrane region" description="Helical" evidence="1">
    <location>
        <begin position="168"/>
        <end position="189"/>
    </location>
</feature>
<comment type="caution">
    <text evidence="2">The sequence shown here is derived from an EMBL/GenBank/DDBJ whole genome shotgun (WGS) entry which is preliminary data.</text>
</comment>
<feature type="transmembrane region" description="Helical" evidence="1">
    <location>
        <begin position="79"/>
        <end position="97"/>
    </location>
</feature>
<evidence type="ECO:0000313" key="2">
    <source>
        <dbReference type="EMBL" id="MBS7823926.1"/>
    </source>
</evidence>
<dbReference type="Proteomes" id="UP000680020">
    <property type="component" value="Unassembled WGS sequence"/>
</dbReference>
<protein>
    <submittedName>
        <fullName evidence="2">5-bromo-4-chloroindolyl phosphate hydrolysis family protein</fullName>
    </submittedName>
</protein>
<keyword evidence="1" id="KW-0472">Membrane</keyword>
<dbReference type="AlphaFoldDB" id="A0AB35BY22"/>
<feature type="transmembrane region" description="Helical" evidence="1">
    <location>
        <begin position="145"/>
        <end position="162"/>
    </location>
</feature>
<organism evidence="2 3">
    <name type="scientific">Wohlfahrtiimonas chitiniclastica</name>
    <dbReference type="NCBI Taxonomy" id="400946"/>
    <lineage>
        <taxon>Bacteria</taxon>
        <taxon>Pseudomonadati</taxon>
        <taxon>Pseudomonadota</taxon>
        <taxon>Gammaproteobacteria</taxon>
        <taxon>Cardiobacteriales</taxon>
        <taxon>Ignatzschineriaceae</taxon>
        <taxon>Wohlfahrtiimonas</taxon>
    </lineage>
</organism>
<dbReference type="EMBL" id="JAGIBU010000001">
    <property type="protein sequence ID" value="MBS7823926.1"/>
    <property type="molecule type" value="Genomic_DNA"/>
</dbReference>
<name>A0AB35BY22_9GAMM</name>
<evidence type="ECO:0000313" key="3">
    <source>
        <dbReference type="Proteomes" id="UP000680020"/>
    </source>
</evidence>
<keyword evidence="1" id="KW-0812">Transmembrane</keyword>